<proteinExistence type="predicted"/>
<sequence>RDSLGNLLPSGGKIVFAIAYDISHKLVEKVKVSQDGRFTFTKLDSQGSYRLYFRPVGMSGFSREYAGSKVGDYYEGTGSWDDAQEFQTQSVVHFQFSEGEW</sequence>
<dbReference type="EMBL" id="ATBP01003388">
    <property type="protein sequence ID" value="ETR64958.1"/>
    <property type="molecule type" value="Genomic_DNA"/>
</dbReference>
<gene>
    <name evidence="1" type="ORF">OMM_15051</name>
</gene>
<reference evidence="2" key="1">
    <citation type="submission" date="2012-11" db="EMBL/GenBank/DDBJ databases">
        <authorList>
            <person name="Lucero-Rivera Y.E."/>
            <person name="Tovar-Ramirez D."/>
        </authorList>
    </citation>
    <scope>NUCLEOTIDE SEQUENCE [LARGE SCALE GENOMIC DNA]</scope>
    <source>
        <strain evidence="2">Araruama</strain>
    </source>
</reference>
<comment type="caution">
    <text evidence="1">The sequence shown here is derived from an EMBL/GenBank/DDBJ whole genome shotgun (WGS) entry which is preliminary data.</text>
</comment>
<evidence type="ECO:0008006" key="3">
    <source>
        <dbReference type="Google" id="ProtNLM"/>
    </source>
</evidence>
<feature type="non-terminal residue" evidence="1">
    <location>
        <position position="1"/>
    </location>
</feature>
<accession>A0A1V1NQW9</accession>
<evidence type="ECO:0000313" key="2">
    <source>
        <dbReference type="Proteomes" id="UP000189670"/>
    </source>
</evidence>
<dbReference type="Proteomes" id="UP000189670">
    <property type="component" value="Unassembled WGS sequence"/>
</dbReference>
<name>A0A1V1NQW9_9BACT</name>
<protein>
    <recommendedName>
        <fullName evidence="3">Carboxypeptidase regulatory-like domain-containing protein</fullName>
    </recommendedName>
</protein>
<evidence type="ECO:0000313" key="1">
    <source>
        <dbReference type="EMBL" id="ETR64958.1"/>
    </source>
</evidence>
<dbReference type="AlphaFoldDB" id="A0A1V1NQW9"/>
<organism evidence="1 2">
    <name type="scientific">Candidatus Magnetoglobus multicellularis str. Araruama</name>
    <dbReference type="NCBI Taxonomy" id="890399"/>
    <lineage>
        <taxon>Bacteria</taxon>
        <taxon>Pseudomonadati</taxon>
        <taxon>Thermodesulfobacteriota</taxon>
        <taxon>Desulfobacteria</taxon>
        <taxon>Desulfobacterales</taxon>
        <taxon>Desulfobacteraceae</taxon>
        <taxon>Candidatus Magnetoglobus</taxon>
    </lineage>
</organism>